<gene>
    <name evidence="1" type="ORF">WN51_06268</name>
</gene>
<dbReference type="STRING" id="166423.A0A0M8ZQ70"/>
<evidence type="ECO:0000313" key="2">
    <source>
        <dbReference type="Proteomes" id="UP000053105"/>
    </source>
</evidence>
<organism evidence="1 2">
    <name type="scientific">Melipona quadrifasciata</name>
    <dbReference type="NCBI Taxonomy" id="166423"/>
    <lineage>
        <taxon>Eukaryota</taxon>
        <taxon>Metazoa</taxon>
        <taxon>Ecdysozoa</taxon>
        <taxon>Arthropoda</taxon>
        <taxon>Hexapoda</taxon>
        <taxon>Insecta</taxon>
        <taxon>Pterygota</taxon>
        <taxon>Neoptera</taxon>
        <taxon>Endopterygota</taxon>
        <taxon>Hymenoptera</taxon>
        <taxon>Apocrita</taxon>
        <taxon>Aculeata</taxon>
        <taxon>Apoidea</taxon>
        <taxon>Anthophila</taxon>
        <taxon>Apidae</taxon>
        <taxon>Melipona</taxon>
    </lineage>
</organism>
<accession>A0A0M8ZQ70</accession>
<proteinExistence type="predicted"/>
<keyword evidence="2" id="KW-1185">Reference proteome</keyword>
<reference evidence="1 2" key="1">
    <citation type="submission" date="2015-07" db="EMBL/GenBank/DDBJ databases">
        <title>The genome of Melipona quadrifasciata.</title>
        <authorList>
            <person name="Pan H."/>
            <person name="Kapheim K."/>
        </authorList>
    </citation>
    <scope>NUCLEOTIDE SEQUENCE [LARGE SCALE GENOMIC DNA]</scope>
    <source>
        <strain evidence="1">0111107301</strain>
        <tissue evidence="1">Whole body</tissue>
    </source>
</reference>
<dbReference type="OrthoDB" id="7673806at2759"/>
<dbReference type="EMBL" id="KQ435912">
    <property type="protein sequence ID" value="KOX68870.1"/>
    <property type="molecule type" value="Genomic_DNA"/>
</dbReference>
<dbReference type="Proteomes" id="UP000053105">
    <property type="component" value="Unassembled WGS sequence"/>
</dbReference>
<protein>
    <submittedName>
        <fullName evidence="1">Uncharacterized protein</fullName>
    </submittedName>
</protein>
<name>A0A0M8ZQ70_9HYME</name>
<sequence length="1378" mass="159025">MDGKDEINLIWIRNSPINMSKKYENQEHEDNSFIDVKSSENIFPWINKFNKIMSSSVGHRSYQLLKHLLSLYTQKSFTSFKKDVESLTDIDYIRYLLVLKMWKKTKETVEEKKQMNKMALTILGPSIPKMHNELLNIIPKVPTGLENETIWLLQPNVFDLKTACKNFLIFEETMSAEFKNNHLTSKLNFQLSQNLSYDTQKCFTNCEFKKSHIGNSENNHTFEEEMKSNKISNQQFFPIRNKNKHKKVSNSGAVILIDLTEDELKTNTKKKKKGCQRNLEWLKMVKNKYKTQKQINGIKYRNQLKIVDAHNTDQLPVSNNKVNESTDNYTLTEEKSVQNNTDKSGKNILDLNKKNNELKSMFQHKQCDTCTSLIKQTDVQRNKILYLLKLLSIVGQNIKEPKTVLNLLKESRNENMSSEHSISFRNAINESNKIDTQDKELFSQSKSSIKTILLSKECQNNITDIQSIKQELPTNKDSNVIEENTYCQTESIYVQNDHLHDLQFINSHNSAMKQNIVQKVRECIDCCKKNEVKPFSCHNSNIFNTIKSEDVTQNTTDSNTIDKTTICDKNIMCILNDLDKCMDVLNRISEHITIHAEEQRSECLDKMNVCSVFTTVLGNQYAESLLSDWIQNINSLTDTEILSRILELYEGKDLLNKYNCQDFHFLNEFHKLISQPKEYQSYGKNIFLENKLPSSLIYNHIKSEFGHNIKKENNEKGDIGKSRPINEFEKTNISDSVLNGDVQEIIEDEQKIWRDLKSLLMSPFHYDNSDSILNCITDFFSQSEDMYTNKTEEMFTLLDTENCQASLSKDSFERVGILNSSFDFDSNMGLPSNDCLYSNVQTFNPRLIEQNFEDEIPLTKNFNTSEFNFEEKTTENNDLENIFSEKDKELYSNQNHFANSNIDMIGFELNTNTEAALEFPSPIKSIPSFSSQSTNLVNPDNIFFEEKESFPKCSLSSSIDKFNTGNVIEKFYIFQEKNTTNQTQLLNNIKNRGLPEICTSNNIPSNESMNSVLNQQEDDAQLSQKYTSIELVTSPLITKESLNSCDLLSSTDLSCNTDITSQCIEQQDESSLEQRNTQKGMQDNCKEKQKHITKHKIEISAQSKSSKRTLRCKKKTKVKKEKNELLLPTVQSNQNELSLRCSQITIINSLNYQNVQNTCESPQSTFYTSQCQISPKNVNNQLTCGSVQQLNVSQQRILLNLHEDSMMDTIYREEFTLQNQCITEDDILEDSRISSVLEKSHIPEDKSCFKISGKNMNIDTDITKANFTTNKDITEVSSILKCTKSLPNIDVQLQNSTKEQTTSDEDIPLKKRKLNSKYSSSLKANTIVSPINQQNVQKNMFLERKMKNVPLYSSKSIRRLMQFCAEEITDTKEFPVLV</sequence>
<evidence type="ECO:0000313" key="1">
    <source>
        <dbReference type="EMBL" id="KOX68870.1"/>
    </source>
</evidence>